<evidence type="ECO:0008006" key="3">
    <source>
        <dbReference type="Google" id="ProtNLM"/>
    </source>
</evidence>
<keyword evidence="2" id="KW-1185">Reference proteome</keyword>
<organism evidence="1 2">
    <name type="scientific">Wohlfahrtiimonas larvae</name>
    <dbReference type="NCBI Taxonomy" id="1157986"/>
    <lineage>
        <taxon>Bacteria</taxon>
        <taxon>Pseudomonadati</taxon>
        <taxon>Pseudomonadota</taxon>
        <taxon>Gammaproteobacteria</taxon>
        <taxon>Cardiobacteriales</taxon>
        <taxon>Ignatzschineriaceae</taxon>
        <taxon>Wohlfahrtiimonas</taxon>
    </lineage>
</organism>
<dbReference type="RefSeq" id="WP_345668019.1">
    <property type="nucleotide sequence ID" value="NZ_BAABKE010000007.1"/>
</dbReference>
<comment type="caution">
    <text evidence="1">The sequence shown here is derived from an EMBL/GenBank/DDBJ whole genome shotgun (WGS) entry which is preliminary data.</text>
</comment>
<gene>
    <name evidence="1" type="ORF">GCM10023338_20580</name>
</gene>
<accession>A0ABP9MXZ6</accession>
<evidence type="ECO:0000313" key="2">
    <source>
        <dbReference type="Proteomes" id="UP001500631"/>
    </source>
</evidence>
<reference evidence="2" key="1">
    <citation type="journal article" date="2019" name="Int. J. Syst. Evol. Microbiol.">
        <title>The Global Catalogue of Microorganisms (GCM) 10K type strain sequencing project: providing services to taxonomists for standard genome sequencing and annotation.</title>
        <authorList>
            <consortium name="The Broad Institute Genomics Platform"/>
            <consortium name="The Broad Institute Genome Sequencing Center for Infectious Disease"/>
            <person name="Wu L."/>
            <person name="Ma J."/>
        </authorList>
    </citation>
    <scope>NUCLEOTIDE SEQUENCE [LARGE SCALE GENOMIC DNA]</scope>
    <source>
        <strain evidence="2">JCM 18424</strain>
    </source>
</reference>
<protein>
    <recommendedName>
        <fullName evidence="3">Phage tail assembly protein</fullName>
    </recommendedName>
</protein>
<name>A0ABP9MXZ6_9GAMM</name>
<dbReference type="Proteomes" id="UP001500631">
    <property type="component" value="Unassembled WGS sequence"/>
</dbReference>
<sequence>MSKAQYKGEFLVGLFDENDQQHKTFSLHLLTVKDEIAMHESLAMNHPALESYSDFKRFTTERATRLAFMIDGIGKLTNVTDEQLLDLTSEDFEILVAAEFELLKKLKEPTEQGGPTAQ</sequence>
<dbReference type="EMBL" id="BAABKE010000007">
    <property type="protein sequence ID" value="GAA5102802.1"/>
    <property type="molecule type" value="Genomic_DNA"/>
</dbReference>
<evidence type="ECO:0000313" key="1">
    <source>
        <dbReference type="EMBL" id="GAA5102802.1"/>
    </source>
</evidence>
<proteinExistence type="predicted"/>